<dbReference type="GO" id="GO:0005524">
    <property type="term" value="F:ATP binding"/>
    <property type="evidence" value="ECO:0007669"/>
    <property type="project" value="UniProtKB-KW"/>
</dbReference>
<dbReference type="Proteomes" id="UP000275076">
    <property type="component" value="Unassembled WGS sequence"/>
</dbReference>
<keyword evidence="5" id="KW-0067">ATP-binding</keyword>
<proteinExistence type="inferred from homology"/>
<evidence type="ECO:0000256" key="1">
    <source>
        <dbReference type="ARBA" id="ARBA00005715"/>
    </source>
</evidence>
<evidence type="ECO:0000256" key="4">
    <source>
        <dbReference type="ARBA" id="ARBA00022777"/>
    </source>
</evidence>
<keyword evidence="2" id="KW-0808">Transferase</keyword>
<dbReference type="InterPro" id="IPR042213">
    <property type="entry name" value="NBD_C_sf"/>
</dbReference>
<dbReference type="RefSeq" id="WP_125556194.1">
    <property type="nucleotide sequence ID" value="NZ_RBVX01000010.1"/>
</dbReference>
<dbReference type="InterPro" id="IPR031475">
    <property type="entry name" value="NBD_C"/>
</dbReference>
<organism evidence="9 10">
    <name type="scientific">Salibacterium salarium</name>
    <dbReference type="NCBI Taxonomy" id="284579"/>
    <lineage>
        <taxon>Bacteria</taxon>
        <taxon>Bacillati</taxon>
        <taxon>Bacillota</taxon>
        <taxon>Bacilli</taxon>
        <taxon>Bacillales</taxon>
        <taxon>Bacillaceae</taxon>
    </lineage>
</organism>
<comment type="caution">
    <text evidence="9">The sequence shown here is derived from an EMBL/GenBank/DDBJ whole genome shotgun (WGS) entry which is preliminary data.</text>
</comment>
<dbReference type="InterPro" id="IPR037051">
    <property type="entry name" value="4-carb_acid_sugar_kinase_N_sf"/>
</dbReference>
<dbReference type="SUPFAM" id="SSF142764">
    <property type="entry name" value="YgbK-like"/>
    <property type="match status" value="1"/>
</dbReference>
<reference evidence="9 10" key="1">
    <citation type="submission" date="2018-10" db="EMBL/GenBank/DDBJ databases">
        <title>Draft genome sequence of Bacillus salarius IM0101, isolated from a hypersaline soil in Inner Mongolia, China.</title>
        <authorList>
            <person name="Yamprayoonswat W."/>
            <person name="Boonvisut S."/>
            <person name="Jumpathong W."/>
            <person name="Sittihan S."/>
            <person name="Ruangsuj P."/>
            <person name="Wanthongcharoen S."/>
            <person name="Thongpramul N."/>
            <person name="Pimmason S."/>
            <person name="Yu B."/>
            <person name="Yasawong M."/>
        </authorList>
    </citation>
    <scope>NUCLEOTIDE SEQUENCE [LARGE SCALE GENOMIC DNA]</scope>
    <source>
        <strain evidence="9 10">IM0101</strain>
    </source>
</reference>
<evidence type="ECO:0000259" key="8">
    <source>
        <dbReference type="Pfam" id="PF17042"/>
    </source>
</evidence>
<evidence type="ECO:0000313" key="9">
    <source>
        <dbReference type="EMBL" id="RSL33131.1"/>
    </source>
</evidence>
<evidence type="ECO:0000256" key="5">
    <source>
        <dbReference type="ARBA" id="ARBA00022840"/>
    </source>
</evidence>
<accession>A0A3R9QL07</accession>
<dbReference type="Gene3D" id="3.40.50.10840">
    <property type="entry name" value="Putative sugar-binding, N-terminal domain"/>
    <property type="match status" value="1"/>
</dbReference>
<gene>
    <name evidence="9" type="ORF">D7Z54_12580</name>
</gene>
<keyword evidence="3" id="KW-0547">Nucleotide-binding</keyword>
<dbReference type="OrthoDB" id="9778478at2"/>
<dbReference type="InterPro" id="IPR010737">
    <property type="entry name" value="4-carb_acid_sugar_kinase_N"/>
</dbReference>
<sequence length="428" mass="46871">MIGVVADDTTGANDIGVMFSNNQYSVTILPYKEKADYEVDSNVLIVDTDSRLDPQKLSYEKAYNATKSLKKLGCSLYFNKTCSVFRGNIGQEFDGMLDALNEEFAVISLSFPKNGRATVGGNHSVHGVLLENTNFANDPVHPMRESNLVDILQEQTSRKVTLINIDVVRKGTEFLKKTLEKAKETANYCIIDSENQKDLEIVAEAIHDFPVICGSSAIAEELPKHWPATKGNSVLENLDIKDNNGVMVVSGSMTSETKKQTSYLITNGMQVAVFDTRKVFNQVEAQNEITRIVDRAKDSIINGEDLLVMANNNDDVVAQTKELGSEEYNLDSFTISKLVSAKLAEASYEIVKVTGLKRLVIAGGDTSGTILRKLGIEGNYVLKEIEPGIPSGLSIGKEMLIVLKSGSFGKVDFLAKAIDHLKDLTQGK</sequence>
<evidence type="ECO:0000256" key="3">
    <source>
        <dbReference type="ARBA" id="ARBA00022741"/>
    </source>
</evidence>
<dbReference type="GO" id="GO:0016301">
    <property type="term" value="F:kinase activity"/>
    <property type="evidence" value="ECO:0007669"/>
    <property type="project" value="UniProtKB-KW"/>
</dbReference>
<keyword evidence="10" id="KW-1185">Reference proteome</keyword>
<dbReference type="Gene3D" id="3.40.980.20">
    <property type="entry name" value="Four-carbon acid sugar kinase, nucleotide binding domain"/>
    <property type="match status" value="1"/>
</dbReference>
<dbReference type="Pfam" id="PF07005">
    <property type="entry name" value="SBD_N"/>
    <property type="match status" value="1"/>
</dbReference>
<protein>
    <submittedName>
        <fullName evidence="9">Four-carbon acid sugar kinase family protein</fullName>
    </submittedName>
</protein>
<keyword evidence="6" id="KW-0119">Carbohydrate metabolism</keyword>
<evidence type="ECO:0000313" key="10">
    <source>
        <dbReference type="Proteomes" id="UP000275076"/>
    </source>
</evidence>
<evidence type="ECO:0000256" key="2">
    <source>
        <dbReference type="ARBA" id="ARBA00022679"/>
    </source>
</evidence>
<keyword evidence="4 9" id="KW-0418">Kinase</keyword>
<comment type="similarity">
    <text evidence="1">Belongs to the four-carbon acid sugar kinase family.</text>
</comment>
<feature type="domain" description="Four-carbon acid sugar kinase N-terminal" evidence="7">
    <location>
        <begin position="2"/>
        <end position="222"/>
    </location>
</feature>
<feature type="domain" description="Four-carbon acid sugar kinase nucleotide binding" evidence="8">
    <location>
        <begin position="247"/>
        <end position="414"/>
    </location>
</feature>
<dbReference type="Pfam" id="PF17042">
    <property type="entry name" value="NBD_C"/>
    <property type="match status" value="1"/>
</dbReference>
<evidence type="ECO:0000259" key="7">
    <source>
        <dbReference type="Pfam" id="PF07005"/>
    </source>
</evidence>
<dbReference type="AlphaFoldDB" id="A0A3R9QL07"/>
<evidence type="ECO:0000256" key="6">
    <source>
        <dbReference type="ARBA" id="ARBA00023277"/>
    </source>
</evidence>
<dbReference type="EMBL" id="RBVX01000010">
    <property type="protein sequence ID" value="RSL33131.1"/>
    <property type="molecule type" value="Genomic_DNA"/>
</dbReference>
<name>A0A3R9QL07_9BACI</name>